<sequence>MPQTYSLLIESADNIVWDSGHLRRNPKVYVTISLDNNPISQTPVFERSLQPKWNFNSNLIAIEELLYQCGSGEGDVPALMHCIVVQLKVKVDGKVSGQLFVVLEQSEVAAGRAKGRMESALRTSTTARPNLDRTDATVEAGGAQSDLATALSACLNHLNVVVKMGDKLAQACDGLPWLNISLIPLLPIAWSILSSVYQAVKQQREMDEKVVELVKTMAGTYSFKDDIHFVVENIQILEETLIKIAQQTLKCANFLEEYSQPKFSGQLHIYGYIFYGLTCNQSGLFAQHL</sequence>
<dbReference type="CDD" id="cd00030">
    <property type="entry name" value="C2"/>
    <property type="match status" value="1"/>
</dbReference>
<evidence type="ECO:0008006" key="3">
    <source>
        <dbReference type="Google" id="ProtNLM"/>
    </source>
</evidence>
<dbReference type="Proteomes" id="UP001218188">
    <property type="component" value="Unassembled WGS sequence"/>
</dbReference>
<comment type="caution">
    <text evidence="1">The sequence shown here is derived from an EMBL/GenBank/DDBJ whole genome shotgun (WGS) entry which is preliminary data.</text>
</comment>
<proteinExistence type="predicted"/>
<gene>
    <name evidence="1" type="ORF">C8F04DRAFT_1181487</name>
</gene>
<evidence type="ECO:0000313" key="1">
    <source>
        <dbReference type="EMBL" id="KAJ7036210.1"/>
    </source>
</evidence>
<dbReference type="EMBL" id="JARJCM010000044">
    <property type="protein sequence ID" value="KAJ7036210.1"/>
    <property type="molecule type" value="Genomic_DNA"/>
</dbReference>
<dbReference type="AlphaFoldDB" id="A0AAD6SYL4"/>
<reference evidence="1" key="1">
    <citation type="submission" date="2023-03" db="EMBL/GenBank/DDBJ databases">
        <title>Massive genome expansion in bonnet fungi (Mycena s.s.) driven by repeated elements and novel gene families across ecological guilds.</title>
        <authorList>
            <consortium name="Lawrence Berkeley National Laboratory"/>
            <person name="Harder C.B."/>
            <person name="Miyauchi S."/>
            <person name="Viragh M."/>
            <person name="Kuo A."/>
            <person name="Thoen E."/>
            <person name="Andreopoulos B."/>
            <person name="Lu D."/>
            <person name="Skrede I."/>
            <person name="Drula E."/>
            <person name="Henrissat B."/>
            <person name="Morin E."/>
            <person name="Kohler A."/>
            <person name="Barry K."/>
            <person name="LaButti K."/>
            <person name="Morin E."/>
            <person name="Salamov A."/>
            <person name="Lipzen A."/>
            <person name="Mereny Z."/>
            <person name="Hegedus B."/>
            <person name="Baldrian P."/>
            <person name="Stursova M."/>
            <person name="Weitz H."/>
            <person name="Taylor A."/>
            <person name="Grigoriev I.V."/>
            <person name="Nagy L.G."/>
            <person name="Martin F."/>
            <person name="Kauserud H."/>
        </authorList>
    </citation>
    <scope>NUCLEOTIDE SEQUENCE</scope>
    <source>
        <strain evidence="1">CBHHK200</strain>
    </source>
</reference>
<name>A0AAD6SYL4_9AGAR</name>
<evidence type="ECO:0000313" key="2">
    <source>
        <dbReference type="Proteomes" id="UP001218188"/>
    </source>
</evidence>
<accession>A0AAD6SYL4</accession>
<protein>
    <recommendedName>
        <fullName evidence="3">C2 domain-containing protein</fullName>
    </recommendedName>
</protein>
<keyword evidence="2" id="KW-1185">Reference proteome</keyword>
<organism evidence="1 2">
    <name type="scientific">Mycena alexandri</name>
    <dbReference type="NCBI Taxonomy" id="1745969"/>
    <lineage>
        <taxon>Eukaryota</taxon>
        <taxon>Fungi</taxon>
        <taxon>Dikarya</taxon>
        <taxon>Basidiomycota</taxon>
        <taxon>Agaricomycotina</taxon>
        <taxon>Agaricomycetes</taxon>
        <taxon>Agaricomycetidae</taxon>
        <taxon>Agaricales</taxon>
        <taxon>Marasmiineae</taxon>
        <taxon>Mycenaceae</taxon>
        <taxon>Mycena</taxon>
    </lineage>
</organism>